<feature type="transmembrane region" description="Helical" evidence="1">
    <location>
        <begin position="95"/>
        <end position="119"/>
    </location>
</feature>
<proteinExistence type="predicted"/>
<keyword evidence="1" id="KW-1133">Transmembrane helix</keyword>
<evidence type="ECO:0000313" key="3">
    <source>
        <dbReference type="Proteomes" id="UP000201613"/>
    </source>
</evidence>
<accession>A0A238LGS1</accession>
<feature type="transmembrane region" description="Helical" evidence="1">
    <location>
        <begin position="65"/>
        <end position="89"/>
    </location>
</feature>
<feature type="transmembrane region" description="Helical" evidence="1">
    <location>
        <begin position="254"/>
        <end position="274"/>
    </location>
</feature>
<reference evidence="3" key="1">
    <citation type="submission" date="2017-05" db="EMBL/GenBank/DDBJ databases">
        <authorList>
            <person name="Rodrigo-Torres L."/>
            <person name="Arahal R. D."/>
            <person name="Lucena T."/>
        </authorList>
    </citation>
    <scope>NUCLEOTIDE SEQUENCE [LARGE SCALE GENOMIC DNA]</scope>
    <source>
        <strain evidence="3">CECT 8899</strain>
    </source>
</reference>
<name>A0A238LGS1_9RHOB</name>
<dbReference type="RefSeq" id="WP_093992362.1">
    <property type="nucleotide sequence ID" value="NZ_FXZK01000004.1"/>
</dbReference>
<feature type="transmembrane region" description="Helical" evidence="1">
    <location>
        <begin position="157"/>
        <end position="178"/>
    </location>
</feature>
<dbReference type="OrthoDB" id="8477735at2"/>
<keyword evidence="1" id="KW-0812">Transmembrane</keyword>
<dbReference type="Gene3D" id="1.20.1530.20">
    <property type="match status" value="1"/>
</dbReference>
<dbReference type="EMBL" id="FXZK01000004">
    <property type="protein sequence ID" value="SMY08156.1"/>
    <property type="molecule type" value="Genomic_DNA"/>
</dbReference>
<sequence length="318" mass="33291">MIGAFAASLRRYSPLWMVASIALGLAVPQLAAILRGWVVPISVVMVPLSVMRIDMGELGRAFRPAWRVTAAAFVVLVVLPILTGIVGLILGLPGWLITGLVLIAAAPPLSSSAAFAILLRIDPARVTAVSLMATAAAPATMWLVTKALPGFGQGIDATALILRLAIFIGGAFAAAFVVRRILGKERIDRAAPAIDSTTIFLVMCIGVGVMHEIGQTLRADPLLWLALFGATWLLSVLSCASAVGLFWRGSREAALATGVVAAVKNIALMVAAIAPVVEPRVLLVVMTAQLPIFFAPLVLRPVFQRISATAPAASKSPR</sequence>
<dbReference type="InterPro" id="IPR038770">
    <property type="entry name" value="Na+/solute_symporter_sf"/>
</dbReference>
<evidence type="ECO:0008006" key="4">
    <source>
        <dbReference type="Google" id="ProtNLM"/>
    </source>
</evidence>
<organism evidence="2 3">
    <name type="scientific">Flavimaricola marinus</name>
    <dbReference type="NCBI Taxonomy" id="1819565"/>
    <lineage>
        <taxon>Bacteria</taxon>
        <taxon>Pseudomonadati</taxon>
        <taxon>Pseudomonadota</taxon>
        <taxon>Alphaproteobacteria</taxon>
        <taxon>Rhodobacterales</taxon>
        <taxon>Paracoccaceae</taxon>
        <taxon>Flavimaricola</taxon>
    </lineage>
</organism>
<feature type="transmembrane region" description="Helical" evidence="1">
    <location>
        <begin position="280"/>
        <end position="299"/>
    </location>
</feature>
<evidence type="ECO:0000256" key="1">
    <source>
        <dbReference type="SAM" id="Phobius"/>
    </source>
</evidence>
<keyword evidence="1" id="KW-0472">Membrane</keyword>
<gene>
    <name evidence="2" type="ORF">LOM8899_02305</name>
</gene>
<feature type="transmembrane region" description="Helical" evidence="1">
    <location>
        <begin position="222"/>
        <end position="247"/>
    </location>
</feature>
<feature type="transmembrane region" description="Helical" evidence="1">
    <location>
        <begin position="126"/>
        <end position="145"/>
    </location>
</feature>
<dbReference type="AlphaFoldDB" id="A0A238LGS1"/>
<evidence type="ECO:0000313" key="2">
    <source>
        <dbReference type="EMBL" id="SMY08156.1"/>
    </source>
</evidence>
<protein>
    <recommendedName>
        <fullName evidence="4">Sodium Bile acid symporter family protein</fullName>
    </recommendedName>
</protein>
<feature type="transmembrane region" description="Helical" evidence="1">
    <location>
        <begin position="190"/>
        <end position="210"/>
    </location>
</feature>
<dbReference type="Proteomes" id="UP000201613">
    <property type="component" value="Unassembled WGS sequence"/>
</dbReference>
<feature type="transmembrane region" description="Helical" evidence="1">
    <location>
        <begin position="12"/>
        <end position="31"/>
    </location>
</feature>
<keyword evidence="3" id="KW-1185">Reference proteome</keyword>